<dbReference type="AlphaFoldDB" id="A0A532V727"/>
<dbReference type="EMBL" id="NJBO01000009">
    <property type="protein sequence ID" value="TKJ42767.1"/>
    <property type="molecule type" value="Genomic_DNA"/>
</dbReference>
<organism evidence="1 2">
    <name type="scientific">candidate division TA06 bacterium B3_TA06</name>
    <dbReference type="NCBI Taxonomy" id="2012487"/>
    <lineage>
        <taxon>Bacteria</taxon>
        <taxon>Bacteria division TA06</taxon>
    </lineage>
</organism>
<gene>
    <name evidence="1" type="ORF">CEE36_06700</name>
</gene>
<evidence type="ECO:0000313" key="1">
    <source>
        <dbReference type="EMBL" id="TKJ42767.1"/>
    </source>
</evidence>
<comment type="caution">
    <text evidence="1">The sequence shown here is derived from an EMBL/GenBank/DDBJ whole genome shotgun (WGS) entry which is preliminary data.</text>
</comment>
<name>A0A532V727_UNCT6</name>
<evidence type="ECO:0000313" key="2">
    <source>
        <dbReference type="Proteomes" id="UP000317778"/>
    </source>
</evidence>
<sequence length="67" mass="7408">MFEEGLTPHMSAAQPCGDPSILLLACGEKIGEMNFLPRPDTSCLVGDPRRKINKQVRSFCLRQKGAF</sequence>
<protein>
    <submittedName>
        <fullName evidence="1">Uncharacterized protein</fullName>
    </submittedName>
</protein>
<proteinExistence type="predicted"/>
<accession>A0A532V727</accession>
<reference evidence="1 2" key="1">
    <citation type="submission" date="2017-06" db="EMBL/GenBank/DDBJ databases">
        <title>Novel microbial phyla capable of carbon fixation and sulfur reduction in deep-sea sediments.</title>
        <authorList>
            <person name="Huang J."/>
            <person name="Baker B."/>
            <person name="Wang Y."/>
        </authorList>
    </citation>
    <scope>NUCLEOTIDE SEQUENCE [LARGE SCALE GENOMIC DNA]</scope>
    <source>
        <strain evidence="1">B3_TA06</strain>
    </source>
</reference>
<dbReference type="Proteomes" id="UP000317778">
    <property type="component" value="Unassembled WGS sequence"/>
</dbReference>